<comment type="catalytic activity">
    <reaction evidence="1">
        <text>ATP + protein L-histidine = ADP + protein N-phospho-L-histidine.</text>
        <dbReference type="EC" id="2.7.13.3"/>
    </reaction>
</comment>
<keyword evidence="6" id="KW-0418">Kinase</keyword>
<dbReference type="CDD" id="cd00082">
    <property type="entry name" value="HisKA"/>
    <property type="match status" value="1"/>
</dbReference>
<dbReference type="InterPro" id="IPR003660">
    <property type="entry name" value="HAMP_dom"/>
</dbReference>
<dbReference type="PANTHER" id="PTHR43065">
    <property type="entry name" value="SENSOR HISTIDINE KINASE"/>
    <property type="match status" value="1"/>
</dbReference>
<keyword evidence="7" id="KW-0812">Transmembrane</keyword>
<name>A0A975AYL9_9BACT</name>
<dbReference type="PRINTS" id="PR00344">
    <property type="entry name" value="BCTRLSENSOR"/>
</dbReference>
<evidence type="ECO:0000313" key="10">
    <source>
        <dbReference type="EMBL" id="QSZ40997.1"/>
    </source>
</evidence>
<feature type="domain" description="HAMP" evidence="9">
    <location>
        <begin position="196"/>
        <end position="248"/>
    </location>
</feature>
<reference evidence="10" key="2">
    <citation type="submission" date="2021-04" db="EMBL/GenBank/DDBJ databases">
        <title>Isolation and characterization of a novel species of the genus Sulfurimonas.</title>
        <authorList>
            <person name="Fukui M."/>
        </authorList>
    </citation>
    <scope>NUCLEOTIDE SEQUENCE</scope>
    <source>
        <strain evidence="10">H1576</strain>
    </source>
</reference>
<dbReference type="Gene3D" id="3.30.565.10">
    <property type="entry name" value="Histidine kinase-like ATPase, C-terminal domain"/>
    <property type="match status" value="1"/>
</dbReference>
<dbReference type="InterPro" id="IPR004358">
    <property type="entry name" value="Sig_transdc_His_kin-like_C"/>
</dbReference>
<dbReference type="CDD" id="cd06225">
    <property type="entry name" value="HAMP"/>
    <property type="match status" value="1"/>
</dbReference>
<keyword evidence="5" id="KW-0808">Transferase</keyword>
<evidence type="ECO:0000313" key="11">
    <source>
        <dbReference type="Proteomes" id="UP000671852"/>
    </source>
</evidence>
<dbReference type="SUPFAM" id="SSF55874">
    <property type="entry name" value="ATPase domain of HSP90 chaperone/DNA topoisomerase II/histidine kinase"/>
    <property type="match status" value="1"/>
</dbReference>
<dbReference type="SUPFAM" id="SSF47384">
    <property type="entry name" value="Homodimeric domain of signal transducing histidine kinase"/>
    <property type="match status" value="1"/>
</dbReference>
<dbReference type="Proteomes" id="UP000671852">
    <property type="component" value="Chromosome"/>
</dbReference>
<dbReference type="InterPro" id="IPR036097">
    <property type="entry name" value="HisK_dim/P_sf"/>
</dbReference>
<evidence type="ECO:0000256" key="5">
    <source>
        <dbReference type="ARBA" id="ARBA00022679"/>
    </source>
</evidence>
<evidence type="ECO:0000256" key="3">
    <source>
        <dbReference type="ARBA" id="ARBA00012438"/>
    </source>
</evidence>
<dbReference type="InterPro" id="IPR005467">
    <property type="entry name" value="His_kinase_dom"/>
</dbReference>
<dbReference type="InterPro" id="IPR003594">
    <property type="entry name" value="HATPase_dom"/>
</dbReference>
<evidence type="ECO:0000256" key="4">
    <source>
        <dbReference type="ARBA" id="ARBA00022553"/>
    </source>
</evidence>
<evidence type="ECO:0000259" key="9">
    <source>
        <dbReference type="PROSITE" id="PS50885"/>
    </source>
</evidence>
<gene>
    <name evidence="10" type="ORF">GJV85_02330</name>
</gene>
<dbReference type="SUPFAM" id="SSF158472">
    <property type="entry name" value="HAMP domain-like"/>
    <property type="match status" value="1"/>
</dbReference>
<dbReference type="AlphaFoldDB" id="A0A975AYL9"/>
<reference evidence="10" key="1">
    <citation type="submission" date="2019-11" db="EMBL/GenBank/DDBJ databases">
        <authorList>
            <person name="Kojima H."/>
        </authorList>
    </citation>
    <scope>NUCLEOTIDE SEQUENCE</scope>
    <source>
        <strain evidence="10">H1576</strain>
    </source>
</reference>
<proteinExistence type="predicted"/>
<dbReference type="KEGG" id="saqt:GJV85_02330"/>
<dbReference type="Pfam" id="PF02518">
    <property type="entry name" value="HATPase_c"/>
    <property type="match status" value="1"/>
</dbReference>
<accession>A0A975AYL9</accession>
<dbReference type="RefSeq" id="WP_207562270.1">
    <property type="nucleotide sequence ID" value="NZ_CP046072.1"/>
</dbReference>
<feature type="transmembrane region" description="Helical" evidence="7">
    <location>
        <begin position="174"/>
        <end position="198"/>
    </location>
</feature>
<comment type="subcellular location">
    <subcellularLocation>
        <location evidence="2">Membrane</location>
    </subcellularLocation>
</comment>
<evidence type="ECO:0000256" key="1">
    <source>
        <dbReference type="ARBA" id="ARBA00000085"/>
    </source>
</evidence>
<keyword evidence="7" id="KW-1133">Transmembrane helix</keyword>
<dbReference type="InterPro" id="IPR036890">
    <property type="entry name" value="HATPase_C_sf"/>
</dbReference>
<dbReference type="PROSITE" id="PS50885">
    <property type="entry name" value="HAMP"/>
    <property type="match status" value="1"/>
</dbReference>
<dbReference type="Pfam" id="PF00672">
    <property type="entry name" value="HAMP"/>
    <property type="match status" value="1"/>
</dbReference>
<dbReference type="PROSITE" id="PS50109">
    <property type="entry name" value="HIS_KIN"/>
    <property type="match status" value="1"/>
</dbReference>
<keyword evidence="11" id="KW-1185">Reference proteome</keyword>
<sequence length="527" mass="59978">MSSKNSLFKRTFFIIVTGLLSVVTLFSYLTIMDQKSALIEVMYSKTKTIAKSISLVSSDAMVIEDYGFIVEHNEKVLQDNKEISYILIVKKGEGESKLYSDVNRWELVDKLPDSVTASLLSNEYQSIIKNGFSKSAEDVFHYSYPVVFSGLEWGWVTIGFSLERYKEMMNSIYVNNAILIVTILFGSMLFSLLLARWITKPIFTLNEAAKQVALGDYSVAVNVDTDDELGELASSFNIMINTIKLSSERLYAYNEELESRVEERTDELITLNQELDQRVKDEVHKRAEQEQILIQQSRFAAMGEMIGNIAHQWRQPLNALGLLLQNIENAYEMDMLDEEYINRSIEKGTRLTNGMSQTIDDFRNFFKPNKEALTFSIASIIETAMGMLRPSLNNHNIEVKEEIDKNVLVRGFPSEFSQVILNIVNNSKDALLENRESQREIYIRVFEKGDYAYLEIEDNAGGIPKEIIKKVFDPYFTTKDEGKGTGIGLYMSKTIIENNMSGVLSVHNTEHGACFVIKIKVEDSKGK</sequence>
<dbReference type="SMART" id="SM00304">
    <property type="entry name" value="HAMP"/>
    <property type="match status" value="1"/>
</dbReference>
<dbReference type="Gene3D" id="6.10.340.10">
    <property type="match status" value="1"/>
</dbReference>
<dbReference type="Gene3D" id="1.10.287.130">
    <property type="match status" value="1"/>
</dbReference>
<evidence type="ECO:0000256" key="6">
    <source>
        <dbReference type="ARBA" id="ARBA00022777"/>
    </source>
</evidence>
<dbReference type="EC" id="2.7.13.3" evidence="3"/>
<evidence type="ECO:0000256" key="2">
    <source>
        <dbReference type="ARBA" id="ARBA00004370"/>
    </source>
</evidence>
<feature type="transmembrane region" description="Helical" evidence="7">
    <location>
        <begin position="12"/>
        <end position="31"/>
    </location>
</feature>
<organism evidence="10 11">
    <name type="scientific">Sulfurimonas aquatica</name>
    <dbReference type="NCBI Taxonomy" id="2672570"/>
    <lineage>
        <taxon>Bacteria</taxon>
        <taxon>Pseudomonadati</taxon>
        <taxon>Campylobacterota</taxon>
        <taxon>Epsilonproteobacteria</taxon>
        <taxon>Campylobacterales</taxon>
        <taxon>Sulfurimonadaceae</taxon>
        <taxon>Sulfurimonas</taxon>
    </lineage>
</organism>
<evidence type="ECO:0000259" key="8">
    <source>
        <dbReference type="PROSITE" id="PS50109"/>
    </source>
</evidence>
<dbReference type="SMART" id="SM00387">
    <property type="entry name" value="HATPase_c"/>
    <property type="match status" value="1"/>
</dbReference>
<dbReference type="InterPro" id="IPR003661">
    <property type="entry name" value="HisK_dim/P_dom"/>
</dbReference>
<dbReference type="GO" id="GO:0016020">
    <property type="term" value="C:membrane"/>
    <property type="evidence" value="ECO:0007669"/>
    <property type="project" value="UniProtKB-SubCell"/>
</dbReference>
<keyword evidence="4" id="KW-0597">Phosphoprotein</keyword>
<evidence type="ECO:0000256" key="7">
    <source>
        <dbReference type="SAM" id="Phobius"/>
    </source>
</evidence>
<dbReference type="GO" id="GO:0000155">
    <property type="term" value="F:phosphorelay sensor kinase activity"/>
    <property type="evidence" value="ECO:0007669"/>
    <property type="project" value="InterPro"/>
</dbReference>
<dbReference type="EMBL" id="CP046072">
    <property type="protein sequence ID" value="QSZ40997.1"/>
    <property type="molecule type" value="Genomic_DNA"/>
</dbReference>
<protein>
    <recommendedName>
        <fullName evidence="3">histidine kinase</fullName>
        <ecNumber evidence="3">2.7.13.3</ecNumber>
    </recommendedName>
</protein>
<keyword evidence="7" id="KW-0472">Membrane</keyword>
<feature type="domain" description="Histidine kinase" evidence="8">
    <location>
        <begin position="308"/>
        <end position="523"/>
    </location>
</feature>